<dbReference type="SMART" id="SM00838">
    <property type="entry name" value="EFG_C"/>
    <property type="match status" value="1"/>
</dbReference>
<evidence type="ECO:0000313" key="11">
    <source>
        <dbReference type="EMBL" id="GGC94407.1"/>
    </source>
</evidence>
<proteinExistence type="inferred from homology"/>
<dbReference type="Gene3D" id="3.30.230.10">
    <property type="match status" value="1"/>
</dbReference>
<dbReference type="InterPro" id="IPR027417">
    <property type="entry name" value="P-loop_NTPase"/>
</dbReference>
<evidence type="ECO:0000256" key="7">
    <source>
        <dbReference type="ARBA" id="ARBA00023134"/>
    </source>
</evidence>
<dbReference type="Pfam" id="PF00009">
    <property type="entry name" value="GTP_EFTU"/>
    <property type="match status" value="1"/>
</dbReference>
<dbReference type="Pfam" id="PF14492">
    <property type="entry name" value="EFG_III"/>
    <property type="match status" value="1"/>
</dbReference>
<dbReference type="SUPFAM" id="SSF54211">
    <property type="entry name" value="Ribosomal protein S5 domain 2-like"/>
    <property type="match status" value="1"/>
</dbReference>
<dbReference type="InterPro" id="IPR053905">
    <property type="entry name" value="EF-G-like_DII"/>
</dbReference>
<protein>
    <recommendedName>
        <fullName evidence="2 9">Elongation factor G</fullName>
        <shortName evidence="9">EF-G</shortName>
    </recommendedName>
</protein>
<dbReference type="NCBIfam" id="TIGR00231">
    <property type="entry name" value="small_GTP"/>
    <property type="match status" value="1"/>
</dbReference>
<reference evidence="11" key="1">
    <citation type="journal article" date="2014" name="Int. J. Syst. Evol. Microbiol.">
        <title>Complete genome sequence of Corynebacterium casei LMG S-19264T (=DSM 44701T), isolated from a smear-ripened cheese.</title>
        <authorList>
            <consortium name="US DOE Joint Genome Institute (JGI-PGF)"/>
            <person name="Walter F."/>
            <person name="Albersmeier A."/>
            <person name="Kalinowski J."/>
            <person name="Ruckert C."/>
        </authorList>
    </citation>
    <scope>NUCLEOTIDE SEQUENCE</scope>
    <source>
        <strain evidence="11">CGMCC 1.12919</strain>
    </source>
</reference>
<keyword evidence="12" id="KW-1185">Reference proteome</keyword>
<dbReference type="SMART" id="SM00889">
    <property type="entry name" value="EFG_IV"/>
    <property type="match status" value="1"/>
</dbReference>
<dbReference type="GO" id="GO:0032790">
    <property type="term" value="P:ribosome disassembly"/>
    <property type="evidence" value="ECO:0007669"/>
    <property type="project" value="TreeGrafter"/>
</dbReference>
<evidence type="ECO:0000256" key="2">
    <source>
        <dbReference type="ARBA" id="ARBA00017872"/>
    </source>
</evidence>
<accession>A0A916XRY7</accession>
<dbReference type="Gene3D" id="3.30.70.870">
    <property type="entry name" value="Elongation Factor G (Translational Gtpase), domain 3"/>
    <property type="match status" value="1"/>
</dbReference>
<evidence type="ECO:0000256" key="8">
    <source>
        <dbReference type="ARBA" id="ARBA00024731"/>
    </source>
</evidence>
<feature type="binding site" evidence="9">
    <location>
        <begin position="81"/>
        <end position="85"/>
    </location>
    <ligand>
        <name>GTP</name>
        <dbReference type="ChEBI" id="CHEBI:37565"/>
    </ligand>
</feature>
<dbReference type="InterPro" id="IPR000795">
    <property type="entry name" value="T_Tr_GTP-bd_dom"/>
</dbReference>
<dbReference type="PROSITE" id="PS51722">
    <property type="entry name" value="G_TR_2"/>
    <property type="match status" value="1"/>
</dbReference>
<dbReference type="Gene3D" id="3.40.50.300">
    <property type="entry name" value="P-loop containing nucleotide triphosphate hydrolases"/>
    <property type="match status" value="1"/>
</dbReference>
<dbReference type="InterPro" id="IPR014721">
    <property type="entry name" value="Ribsml_uS5_D2-typ_fold_subgr"/>
</dbReference>
<evidence type="ECO:0000313" key="12">
    <source>
        <dbReference type="Proteomes" id="UP000637002"/>
    </source>
</evidence>
<keyword evidence="6 9" id="KW-0648">Protein biosynthesis</keyword>
<dbReference type="PANTHER" id="PTHR43261:SF1">
    <property type="entry name" value="RIBOSOME-RELEASING FACTOR 2, MITOCHONDRIAL"/>
    <property type="match status" value="1"/>
</dbReference>
<dbReference type="PROSITE" id="PS00301">
    <property type="entry name" value="G_TR_1"/>
    <property type="match status" value="1"/>
</dbReference>
<dbReference type="InterPro" id="IPR000640">
    <property type="entry name" value="EFG_V-like"/>
</dbReference>
<dbReference type="InterPro" id="IPR009000">
    <property type="entry name" value="Transl_B-barrel_sf"/>
</dbReference>
<comment type="similarity">
    <text evidence="1 9">Belongs to the TRAFAC class translation factor GTPase superfamily. Classic translation factor GTPase family. EF-G/EF-2 subfamily.</text>
</comment>
<dbReference type="GO" id="GO:0005525">
    <property type="term" value="F:GTP binding"/>
    <property type="evidence" value="ECO:0007669"/>
    <property type="project" value="UniProtKB-UniRule"/>
</dbReference>
<dbReference type="Gene3D" id="2.40.30.10">
    <property type="entry name" value="Translation factors"/>
    <property type="match status" value="1"/>
</dbReference>
<dbReference type="CDD" id="cd04088">
    <property type="entry name" value="EFG_mtEFG_II"/>
    <property type="match status" value="1"/>
</dbReference>
<dbReference type="InterPro" id="IPR031157">
    <property type="entry name" value="G_TR_CS"/>
</dbReference>
<dbReference type="InterPro" id="IPR009022">
    <property type="entry name" value="EFG_III"/>
</dbReference>
<dbReference type="CDD" id="cd01434">
    <property type="entry name" value="EFG_mtEFG1_IV"/>
    <property type="match status" value="1"/>
</dbReference>
<evidence type="ECO:0000256" key="9">
    <source>
        <dbReference type="HAMAP-Rule" id="MF_00054"/>
    </source>
</evidence>
<dbReference type="RefSeq" id="WP_188612895.1">
    <property type="nucleotide sequence ID" value="NZ_BMGG01000017.1"/>
</dbReference>
<keyword evidence="4 9" id="KW-0547">Nucleotide-binding</keyword>
<dbReference type="InterPro" id="IPR004540">
    <property type="entry name" value="Transl_elong_EFG/EF2"/>
</dbReference>
<dbReference type="FunFam" id="3.40.50.300:FF:000029">
    <property type="entry name" value="Elongation factor G"/>
    <property type="match status" value="1"/>
</dbReference>
<dbReference type="SUPFAM" id="SSF54980">
    <property type="entry name" value="EF-G C-terminal domain-like"/>
    <property type="match status" value="2"/>
</dbReference>
<dbReference type="AlphaFoldDB" id="A0A916XRY7"/>
<dbReference type="NCBIfam" id="TIGR00484">
    <property type="entry name" value="EF-G"/>
    <property type="match status" value="1"/>
</dbReference>
<comment type="function">
    <text evidence="8 9">Catalyzes the GTP-dependent ribosomal translocation step during translation elongation. During this step, the ribosome changes from the pre-translocational (PRE) to the post-translocational (POST) state as the newly formed A-site-bound peptidyl-tRNA and P-site-bound deacylated tRNA move to the P and E sites, respectively. Catalyzes the coordinated movement of the two tRNA molecules, the mRNA and conformational changes in the ribosome.</text>
</comment>
<dbReference type="Proteomes" id="UP000637002">
    <property type="component" value="Unassembled WGS sequence"/>
</dbReference>
<dbReference type="InterPro" id="IPR035649">
    <property type="entry name" value="EFG_V"/>
</dbReference>
<evidence type="ECO:0000256" key="1">
    <source>
        <dbReference type="ARBA" id="ARBA00005870"/>
    </source>
</evidence>
<dbReference type="Pfam" id="PF03764">
    <property type="entry name" value="EFG_IV"/>
    <property type="match status" value="1"/>
</dbReference>
<keyword evidence="7 9" id="KW-0342">GTP-binding</keyword>
<dbReference type="FunFam" id="3.30.70.240:FF:000001">
    <property type="entry name" value="Elongation factor G"/>
    <property type="match status" value="1"/>
</dbReference>
<evidence type="ECO:0000256" key="6">
    <source>
        <dbReference type="ARBA" id="ARBA00022917"/>
    </source>
</evidence>
<dbReference type="InterPro" id="IPR020568">
    <property type="entry name" value="Ribosomal_Su5_D2-typ_SF"/>
</dbReference>
<evidence type="ECO:0000259" key="10">
    <source>
        <dbReference type="PROSITE" id="PS51722"/>
    </source>
</evidence>
<feature type="binding site" evidence="9">
    <location>
        <begin position="135"/>
        <end position="138"/>
    </location>
    <ligand>
        <name>GTP</name>
        <dbReference type="ChEBI" id="CHEBI:37565"/>
    </ligand>
</feature>
<dbReference type="SUPFAM" id="SSF50447">
    <property type="entry name" value="Translation proteins"/>
    <property type="match status" value="1"/>
</dbReference>
<dbReference type="InterPro" id="IPR041095">
    <property type="entry name" value="EFG_II"/>
</dbReference>
<keyword evidence="5 9" id="KW-0251">Elongation factor</keyword>
<feature type="domain" description="Tr-type G" evidence="10">
    <location>
        <begin position="8"/>
        <end position="283"/>
    </location>
</feature>
<evidence type="ECO:0000256" key="4">
    <source>
        <dbReference type="ARBA" id="ARBA00022741"/>
    </source>
</evidence>
<gene>
    <name evidence="9 11" type="primary">fusA</name>
    <name evidence="11" type="ORF">GCM10010994_60250</name>
</gene>
<dbReference type="CDD" id="cd16262">
    <property type="entry name" value="EFG_III"/>
    <property type="match status" value="1"/>
</dbReference>
<dbReference type="CDD" id="cd01886">
    <property type="entry name" value="EF-G"/>
    <property type="match status" value="1"/>
</dbReference>
<dbReference type="FunFam" id="3.30.70.870:FF:000001">
    <property type="entry name" value="Elongation factor G"/>
    <property type="match status" value="1"/>
</dbReference>
<dbReference type="Gene3D" id="3.30.70.240">
    <property type="match status" value="1"/>
</dbReference>
<feature type="binding site" evidence="9">
    <location>
        <begin position="17"/>
        <end position="24"/>
    </location>
    <ligand>
        <name>GTP</name>
        <dbReference type="ChEBI" id="CHEBI:37565"/>
    </ligand>
</feature>
<sequence>MPRSHAIEDYRNFGIMAHIDAGKTTTTERILYYTGKSHKIGEVHEGAATMDWMEQEQERGITITSAATTCFWRGKRLNIIDTPGHVDFTIEVERSLRVLDGAVCVLDGNQGVEPQTETVWRQADKYDVPRIVFVNKMDKIGADFFRCVADIIDRVAGKPVCLQLPIGAESNFQGVVDLIKMKGIVWSGEALGANFDEVEIPADLLEQAKEYRTKLVEACVELDDDAMGAYLEGQEPDEDTLRRLVRRAVALRAFHPVLCGSAFKNKGVQPLLDAVLDYLPSPADREAIKGIDPETEEPIERHPVDSDPFSMLAFKIMDDPFVGTITFCRIYSGKVESGAGLVNSTREKRERVGRMLLMHANNREDIKEAYAGDIVALAGLKDVRTGDTLCDPNKPVILERMEFPEPVITIAIEPKSKADQEKLGLALAKLANEDPSFRVSTDQESGQTILKGMGELHLDIKVDILRRTYKVDANIGAPQVAYRETITRKADIDYTHKKQTGGTGQFARVKFVIEPNEAGKGFEFESKIVGGAVPKEYIPGVEKGLNSVLGSGVLAGFPVVDIKVSLIDGAFHEVDSSALAFEIASRAALREGLQKGGPILLEPIMKVEVVTPEDYTGSVIGDLNSRRGQIQGQDMRGNAVVVNAMVPLANMFGYVNQLRSFSQGRANYTMQFDHYEQVPQAVAQEVQAKYA</sequence>
<dbReference type="InterPro" id="IPR047872">
    <property type="entry name" value="EFG_IV"/>
</dbReference>
<dbReference type="Pfam" id="PF22042">
    <property type="entry name" value="EF-G_D2"/>
    <property type="match status" value="1"/>
</dbReference>
<dbReference type="NCBIfam" id="NF009379">
    <property type="entry name" value="PRK12740.1-3"/>
    <property type="match status" value="1"/>
</dbReference>
<dbReference type="GO" id="GO:0003746">
    <property type="term" value="F:translation elongation factor activity"/>
    <property type="evidence" value="ECO:0007669"/>
    <property type="project" value="UniProtKB-UniRule"/>
</dbReference>
<dbReference type="GO" id="GO:0003924">
    <property type="term" value="F:GTPase activity"/>
    <property type="evidence" value="ECO:0007669"/>
    <property type="project" value="InterPro"/>
</dbReference>
<dbReference type="InterPro" id="IPR005517">
    <property type="entry name" value="Transl_elong_EFG/EF2_IV"/>
</dbReference>
<evidence type="ECO:0000256" key="3">
    <source>
        <dbReference type="ARBA" id="ARBA00022490"/>
    </source>
</evidence>
<dbReference type="HAMAP" id="MF_00054_B">
    <property type="entry name" value="EF_G_EF_2_B"/>
    <property type="match status" value="1"/>
</dbReference>
<evidence type="ECO:0000256" key="5">
    <source>
        <dbReference type="ARBA" id="ARBA00022768"/>
    </source>
</evidence>
<dbReference type="EMBL" id="BMGG01000017">
    <property type="protein sequence ID" value="GGC94407.1"/>
    <property type="molecule type" value="Genomic_DNA"/>
</dbReference>
<keyword evidence="3 9" id="KW-0963">Cytoplasm</keyword>
<dbReference type="FunFam" id="2.40.30.10:FF:000006">
    <property type="entry name" value="Elongation factor G"/>
    <property type="match status" value="1"/>
</dbReference>
<dbReference type="GO" id="GO:0005737">
    <property type="term" value="C:cytoplasm"/>
    <property type="evidence" value="ECO:0007669"/>
    <property type="project" value="UniProtKB-SubCell"/>
</dbReference>
<comment type="subcellular location">
    <subcellularLocation>
        <location evidence="9">Cytoplasm</location>
    </subcellularLocation>
</comment>
<reference evidence="11" key="2">
    <citation type="submission" date="2020-09" db="EMBL/GenBank/DDBJ databases">
        <authorList>
            <person name="Sun Q."/>
            <person name="Zhou Y."/>
        </authorList>
    </citation>
    <scope>NUCLEOTIDE SEQUENCE</scope>
    <source>
        <strain evidence="11">CGMCC 1.12919</strain>
    </source>
</reference>
<dbReference type="FunFam" id="3.30.230.10:FF:000003">
    <property type="entry name" value="Elongation factor G"/>
    <property type="match status" value="1"/>
</dbReference>
<organism evidence="11 12">
    <name type="scientific">Chelatococcus reniformis</name>
    <dbReference type="NCBI Taxonomy" id="1494448"/>
    <lineage>
        <taxon>Bacteria</taxon>
        <taxon>Pseudomonadati</taxon>
        <taxon>Pseudomonadota</taxon>
        <taxon>Alphaproteobacteria</taxon>
        <taxon>Hyphomicrobiales</taxon>
        <taxon>Chelatococcaceae</taxon>
        <taxon>Chelatococcus</taxon>
    </lineage>
</organism>
<dbReference type="InterPro" id="IPR005225">
    <property type="entry name" value="Small_GTP-bd"/>
</dbReference>
<dbReference type="CDD" id="cd03713">
    <property type="entry name" value="EFG_mtEFG_C"/>
    <property type="match status" value="1"/>
</dbReference>
<dbReference type="Pfam" id="PF00679">
    <property type="entry name" value="EFG_C"/>
    <property type="match status" value="1"/>
</dbReference>
<comment type="caution">
    <text evidence="11">The sequence shown here is derived from an EMBL/GenBank/DDBJ whole genome shotgun (WGS) entry which is preliminary data.</text>
</comment>
<dbReference type="PRINTS" id="PR00315">
    <property type="entry name" value="ELONGATNFCT"/>
</dbReference>
<dbReference type="NCBIfam" id="NF009381">
    <property type="entry name" value="PRK12740.1-5"/>
    <property type="match status" value="1"/>
</dbReference>
<name>A0A916XRY7_9HYPH</name>
<dbReference type="GO" id="GO:0097216">
    <property type="term" value="F:guanosine tetraphosphate binding"/>
    <property type="evidence" value="ECO:0007669"/>
    <property type="project" value="UniProtKB-ARBA"/>
</dbReference>
<dbReference type="SUPFAM" id="SSF52540">
    <property type="entry name" value="P-loop containing nucleoside triphosphate hydrolases"/>
    <property type="match status" value="1"/>
</dbReference>
<dbReference type="InterPro" id="IPR035647">
    <property type="entry name" value="EFG_III/V"/>
</dbReference>
<dbReference type="PANTHER" id="PTHR43261">
    <property type="entry name" value="TRANSLATION ELONGATION FACTOR G-RELATED"/>
    <property type="match status" value="1"/>
</dbReference>